<keyword evidence="2" id="KW-1133">Transmembrane helix</keyword>
<evidence type="ECO:0000313" key="5">
    <source>
        <dbReference type="WBParaSite" id="BXY_1181700.1"/>
    </source>
</evidence>
<dbReference type="PANTHER" id="PTHR13527">
    <property type="entry name" value="SAYSVFN DOMAIN-CONTAINING PROTEIN 1"/>
    <property type="match status" value="1"/>
</dbReference>
<reference evidence="5" key="1">
    <citation type="submission" date="2016-11" db="UniProtKB">
        <authorList>
            <consortium name="WormBaseParasite"/>
        </authorList>
    </citation>
    <scope>IDENTIFICATION</scope>
</reference>
<organism evidence="4 5">
    <name type="scientific">Bursaphelenchus xylophilus</name>
    <name type="common">Pinewood nematode worm</name>
    <name type="synonym">Aphelenchoides xylophilus</name>
    <dbReference type="NCBI Taxonomy" id="6326"/>
    <lineage>
        <taxon>Eukaryota</taxon>
        <taxon>Metazoa</taxon>
        <taxon>Ecdysozoa</taxon>
        <taxon>Nematoda</taxon>
        <taxon>Chromadorea</taxon>
        <taxon>Rhabditida</taxon>
        <taxon>Tylenchina</taxon>
        <taxon>Tylenchomorpha</taxon>
        <taxon>Aphelenchoidea</taxon>
        <taxon>Aphelenchoididae</taxon>
        <taxon>Bursaphelenchus</taxon>
    </lineage>
</organism>
<feature type="domain" description="SAYSvFN" evidence="3">
    <location>
        <begin position="119"/>
        <end position="185"/>
    </location>
</feature>
<feature type="transmembrane region" description="Helical" evidence="2">
    <location>
        <begin position="136"/>
        <end position="153"/>
    </location>
</feature>
<dbReference type="PANTHER" id="PTHR13527:SF0">
    <property type="entry name" value="SAYSVFN DOMAIN-CONTAINING PROTEIN 1"/>
    <property type="match status" value="1"/>
</dbReference>
<dbReference type="Pfam" id="PF10260">
    <property type="entry name" value="SAYSvFN"/>
    <property type="match status" value="1"/>
</dbReference>
<dbReference type="AlphaFoldDB" id="A0A1I7SFK5"/>
<keyword evidence="2" id="KW-0472">Membrane</keyword>
<evidence type="ECO:0000256" key="2">
    <source>
        <dbReference type="SAM" id="Phobius"/>
    </source>
</evidence>
<accession>A0A1I7SFK5</accession>
<dbReference type="InterPro" id="IPR039159">
    <property type="entry name" value="SAYSD1"/>
</dbReference>
<dbReference type="eggNOG" id="KOG3249">
    <property type="taxonomic scope" value="Eukaryota"/>
</dbReference>
<keyword evidence="1" id="KW-0175">Coiled coil</keyword>
<feature type="transmembrane region" description="Helical" evidence="2">
    <location>
        <begin position="110"/>
        <end position="129"/>
    </location>
</feature>
<proteinExistence type="predicted"/>
<name>A0A1I7SFK5_BURXY</name>
<feature type="coiled-coil region" evidence="1">
    <location>
        <begin position="38"/>
        <end position="76"/>
    </location>
</feature>
<dbReference type="WBParaSite" id="BXY_1181700.1">
    <property type="protein sequence ID" value="BXY_1181700.1"/>
    <property type="gene ID" value="BXY_1181700"/>
</dbReference>
<sequence>MCQLFHCPSKLAKNLFSRSIFSEFPTKSMSEDQSTTTLRNVQRDLAAYRRKHEEKLKLAREKEAEEAQKLAEEREKRMNPKSNMFFFQLWAIDVLDILPLRLWRNFNAKYPLQCWVVTLSFWLIGQLLAAKVEFGCVYFMLSLFILMFLNLGVRAEGELSAYSVFNPNCHRLLGQMTSEHFERDILMQAREDEE</sequence>
<protein>
    <submittedName>
        <fullName evidence="5">SAYSvFN domain-containing protein</fullName>
    </submittedName>
</protein>
<evidence type="ECO:0000313" key="4">
    <source>
        <dbReference type="Proteomes" id="UP000095284"/>
    </source>
</evidence>
<dbReference type="InterPro" id="IPR019387">
    <property type="entry name" value="SAYSvFN_dom"/>
</dbReference>
<evidence type="ECO:0000256" key="1">
    <source>
        <dbReference type="SAM" id="Coils"/>
    </source>
</evidence>
<evidence type="ECO:0000259" key="3">
    <source>
        <dbReference type="Pfam" id="PF10260"/>
    </source>
</evidence>
<keyword evidence="2" id="KW-0812">Transmembrane</keyword>
<dbReference type="Proteomes" id="UP000095284">
    <property type="component" value="Unplaced"/>
</dbReference>